<dbReference type="OrthoDB" id="9794260at2"/>
<dbReference type="GeneID" id="95552257"/>
<dbReference type="RefSeq" id="WP_085225226.1">
    <property type="nucleotide sequence ID" value="NZ_BSQD01000002.1"/>
</dbReference>
<gene>
    <name evidence="1" type="ORF">SAMN06295900_102423</name>
</gene>
<name>A0A1X7D5N0_TRICW</name>
<dbReference type="Proteomes" id="UP000192911">
    <property type="component" value="Unassembled WGS sequence"/>
</dbReference>
<evidence type="ECO:0000313" key="1">
    <source>
        <dbReference type="EMBL" id="SMF09311.1"/>
    </source>
</evidence>
<proteinExistence type="predicted"/>
<evidence type="ECO:0000313" key="2">
    <source>
        <dbReference type="Proteomes" id="UP000192911"/>
    </source>
</evidence>
<protein>
    <submittedName>
        <fullName evidence="1">Uncharacterized protein</fullName>
    </submittedName>
</protein>
<dbReference type="AlphaFoldDB" id="A0A1X7D5N0"/>
<sequence>MDDQRVASIAARIASYLERNRRAADTIDGIMHFWVGVDLTLGSRELTQAALERLRDEGRIARVAIGGRELWRAVPTNDPDGE</sequence>
<reference evidence="2" key="1">
    <citation type="submission" date="2017-04" db="EMBL/GenBank/DDBJ databases">
        <authorList>
            <person name="Varghese N."/>
            <person name="Submissions S."/>
        </authorList>
    </citation>
    <scope>NUCLEOTIDE SEQUENCE [LARGE SCALE GENOMIC DNA]</scope>
    <source>
        <strain evidence="2">Ballard 720</strain>
    </source>
</reference>
<keyword evidence="2" id="KW-1185">Reference proteome</keyword>
<organism evidence="1 2">
    <name type="scientific">Trinickia caryophylli</name>
    <name type="common">Paraburkholderia caryophylli</name>
    <dbReference type="NCBI Taxonomy" id="28094"/>
    <lineage>
        <taxon>Bacteria</taxon>
        <taxon>Pseudomonadati</taxon>
        <taxon>Pseudomonadota</taxon>
        <taxon>Betaproteobacteria</taxon>
        <taxon>Burkholderiales</taxon>
        <taxon>Burkholderiaceae</taxon>
        <taxon>Trinickia</taxon>
    </lineage>
</organism>
<accession>A0A1X7D5N0</accession>
<dbReference type="EMBL" id="FXAH01000002">
    <property type="protein sequence ID" value="SMF09311.1"/>
    <property type="molecule type" value="Genomic_DNA"/>
</dbReference>